<keyword evidence="1" id="KW-0863">Zinc-finger</keyword>
<dbReference type="GO" id="GO:0061630">
    <property type="term" value="F:ubiquitin protein ligase activity"/>
    <property type="evidence" value="ECO:0007669"/>
    <property type="project" value="UniProtKB-EC"/>
</dbReference>
<name>A0A976FIL3_BRELC</name>
<dbReference type="GO" id="GO:0008270">
    <property type="term" value="F:zinc ion binding"/>
    <property type="evidence" value="ECO:0007669"/>
    <property type="project" value="UniProtKB-KW"/>
</dbReference>
<dbReference type="InterPro" id="IPR013083">
    <property type="entry name" value="Znf_RING/FYVE/PHD"/>
</dbReference>
<dbReference type="PANTHER" id="PTHR22996">
    <property type="entry name" value="MAHOGUNIN"/>
    <property type="match status" value="1"/>
</dbReference>
<reference evidence="3 4" key="1">
    <citation type="journal article" date="2021" name="Genome Biol.">
        <title>AFLAP: assembly-free linkage analysis pipeline using k-mers from genome sequencing data.</title>
        <authorList>
            <person name="Fletcher K."/>
            <person name="Zhang L."/>
            <person name="Gil J."/>
            <person name="Han R."/>
            <person name="Cavanaugh K."/>
            <person name="Michelmore R."/>
        </authorList>
    </citation>
    <scope>NUCLEOTIDE SEQUENCE [LARGE SCALE GENOMIC DNA]</scope>
    <source>
        <strain evidence="3 4">SF5</strain>
    </source>
</reference>
<dbReference type="GeneID" id="94344508"/>
<dbReference type="AlphaFoldDB" id="A0A976FIL3"/>
<dbReference type="OrthoDB" id="1711136at2759"/>
<dbReference type="GO" id="GO:0005737">
    <property type="term" value="C:cytoplasm"/>
    <property type="evidence" value="ECO:0007669"/>
    <property type="project" value="TreeGrafter"/>
</dbReference>
<dbReference type="KEGG" id="blac:94344508"/>
<dbReference type="PANTHER" id="PTHR22996:SF0">
    <property type="entry name" value="RE60872P-RELATED"/>
    <property type="match status" value="1"/>
</dbReference>
<proteinExistence type="predicted"/>
<dbReference type="Proteomes" id="UP000294530">
    <property type="component" value="Unassembled WGS sequence"/>
</dbReference>
<dbReference type="EMBL" id="SHOA02000013">
    <property type="protein sequence ID" value="TDH67221.1"/>
    <property type="molecule type" value="Genomic_DNA"/>
</dbReference>
<dbReference type="RefSeq" id="XP_067816720.1">
    <property type="nucleotide sequence ID" value="XM_067958837.1"/>
</dbReference>
<evidence type="ECO:0000313" key="3">
    <source>
        <dbReference type="EMBL" id="TDH67221.1"/>
    </source>
</evidence>
<comment type="caution">
    <text evidence="3">The sequence shown here is derived from an EMBL/GenBank/DDBJ whole genome shotgun (WGS) entry which is preliminary data.</text>
</comment>
<keyword evidence="1" id="KW-0479">Metal-binding</keyword>
<dbReference type="GO" id="GO:0016567">
    <property type="term" value="P:protein ubiquitination"/>
    <property type="evidence" value="ECO:0007669"/>
    <property type="project" value="TreeGrafter"/>
</dbReference>
<protein>
    <recommendedName>
        <fullName evidence="2">RING-type domain-containing protein</fullName>
    </recommendedName>
</protein>
<dbReference type="SUPFAM" id="SSF57850">
    <property type="entry name" value="RING/U-box"/>
    <property type="match status" value="1"/>
</dbReference>
<keyword evidence="4" id="KW-1185">Reference proteome</keyword>
<evidence type="ECO:0000256" key="1">
    <source>
        <dbReference type="PROSITE-ProRule" id="PRU00175"/>
    </source>
</evidence>
<organism evidence="3 4">
    <name type="scientific">Bremia lactucae</name>
    <name type="common">Lettuce downy mildew</name>
    <dbReference type="NCBI Taxonomy" id="4779"/>
    <lineage>
        <taxon>Eukaryota</taxon>
        <taxon>Sar</taxon>
        <taxon>Stramenopiles</taxon>
        <taxon>Oomycota</taxon>
        <taxon>Peronosporomycetes</taxon>
        <taxon>Peronosporales</taxon>
        <taxon>Peronosporaceae</taxon>
        <taxon>Bremia</taxon>
    </lineage>
</organism>
<dbReference type="InterPro" id="IPR045194">
    <property type="entry name" value="MGRN1/RNF157-like"/>
</dbReference>
<keyword evidence="1" id="KW-0862">Zinc</keyword>
<evidence type="ECO:0000313" key="4">
    <source>
        <dbReference type="Proteomes" id="UP000294530"/>
    </source>
</evidence>
<sequence>MEALYLRQSRPDMAFMSDQGRMPIKVPKLQQTRTVKNFPTIKKTSIRLQQSSSHPHQYSLEFKFDAVKPCQVSVYMVALERTYAVTDSSSLALMSSYKRILLTKQLSAGSGQQFGLKKIENSSTTTTRIKEKHENILPQLEFSHCKLDKLMNKPNTAQFPLKIVLETLSDKCSQSQTTFCTFVKGCNEAWNVKVLKQNVLLGGLTYQLQEIYGIYETAVAAPNIECQAETSAGKRDKNIAEGAECIICYCGQRNTAVLPCRHMCLCSECADVLRKGSTICPICRTSVESLLIIRIRDEDRGDN</sequence>
<accession>A0A976FIL3</accession>
<dbReference type="Pfam" id="PF13920">
    <property type="entry name" value="zf-C3HC4_3"/>
    <property type="match status" value="1"/>
</dbReference>
<dbReference type="InterPro" id="IPR001841">
    <property type="entry name" value="Znf_RING"/>
</dbReference>
<dbReference type="Gene3D" id="3.30.40.10">
    <property type="entry name" value="Zinc/RING finger domain, C3HC4 (zinc finger)"/>
    <property type="match status" value="1"/>
</dbReference>
<feature type="domain" description="RING-type" evidence="2">
    <location>
        <begin position="245"/>
        <end position="284"/>
    </location>
</feature>
<gene>
    <name evidence="3" type="ORF">CCR75_000731</name>
</gene>
<dbReference type="PROSITE" id="PS50089">
    <property type="entry name" value="ZF_RING_2"/>
    <property type="match status" value="1"/>
</dbReference>
<evidence type="ECO:0000259" key="2">
    <source>
        <dbReference type="PROSITE" id="PS50089"/>
    </source>
</evidence>